<dbReference type="InterPro" id="IPR025561">
    <property type="entry name" value="KSR_SAM-like_dom"/>
</dbReference>
<comment type="caution">
    <text evidence="4">The sequence shown here is derived from an EMBL/GenBank/DDBJ whole genome shotgun (WGS) entry which is preliminary data.</text>
</comment>
<proteinExistence type="predicted"/>
<feature type="region of interest" description="Disordered" evidence="1">
    <location>
        <begin position="189"/>
        <end position="235"/>
    </location>
</feature>
<feature type="region of interest" description="Disordered" evidence="1">
    <location>
        <begin position="156"/>
        <end position="175"/>
    </location>
</feature>
<evidence type="ECO:0000256" key="1">
    <source>
        <dbReference type="SAM" id="MobiDB-lite"/>
    </source>
</evidence>
<accession>A0AAD9UFE6</accession>
<feature type="domain" description="Kinase suppressor RAS 1 N-terminal helical hairpin" evidence="3">
    <location>
        <begin position="25"/>
        <end position="78"/>
    </location>
</feature>
<feature type="compositionally biased region" description="Polar residues" evidence="1">
    <location>
        <begin position="189"/>
        <end position="200"/>
    </location>
</feature>
<dbReference type="Proteomes" id="UP001209878">
    <property type="component" value="Unassembled WGS sequence"/>
</dbReference>
<feature type="domain" description="Kinase suppressor of RAS SAM-like" evidence="2">
    <location>
        <begin position="86"/>
        <end position="153"/>
    </location>
</feature>
<feature type="region of interest" description="Disordered" evidence="1">
    <location>
        <begin position="283"/>
        <end position="318"/>
    </location>
</feature>
<dbReference type="Pfam" id="PF20406">
    <property type="entry name" value="SAM_KSR1_N"/>
    <property type="match status" value="1"/>
</dbReference>
<reference evidence="4" key="1">
    <citation type="journal article" date="2023" name="Mol. Biol. Evol.">
        <title>Third-Generation Sequencing Reveals the Adaptive Role of the Epigenome in Three Deep-Sea Polychaetes.</title>
        <authorList>
            <person name="Perez M."/>
            <person name="Aroh O."/>
            <person name="Sun Y."/>
            <person name="Lan Y."/>
            <person name="Juniper S.K."/>
            <person name="Young C.R."/>
            <person name="Angers B."/>
            <person name="Qian P.Y."/>
        </authorList>
    </citation>
    <scope>NUCLEOTIDE SEQUENCE</scope>
    <source>
        <strain evidence="4">R07B-5</strain>
    </source>
</reference>
<dbReference type="InterPro" id="IPR046861">
    <property type="entry name" value="SAM_KSR1_N"/>
</dbReference>
<organism evidence="4 5">
    <name type="scientific">Ridgeia piscesae</name>
    <name type="common">Tubeworm</name>
    <dbReference type="NCBI Taxonomy" id="27915"/>
    <lineage>
        <taxon>Eukaryota</taxon>
        <taxon>Metazoa</taxon>
        <taxon>Spiralia</taxon>
        <taxon>Lophotrochozoa</taxon>
        <taxon>Annelida</taxon>
        <taxon>Polychaeta</taxon>
        <taxon>Sedentaria</taxon>
        <taxon>Canalipalpata</taxon>
        <taxon>Sabellida</taxon>
        <taxon>Siboglinidae</taxon>
        <taxon>Ridgeia</taxon>
    </lineage>
</organism>
<evidence type="ECO:0000259" key="2">
    <source>
        <dbReference type="Pfam" id="PF13543"/>
    </source>
</evidence>
<dbReference type="Gene3D" id="6.10.140.1120">
    <property type="match status" value="1"/>
</dbReference>
<dbReference type="Pfam" id="PF13543">
    <property type="entry name" value="SAM_KSR1"/>
    <property type="match status" value="1"/>
</dbReference>
<protein>
    <submittedName>
        <fullName evidence="4">Uncharacterized protein</fullName>
    </submittedName>
</protein>
<feature type="compositionally biased region" description="Pro residues" evidence="1">
    <location>
        <begin position="207"/>
        <end position="217"/>
    </location>
</feature>
<evidence type="ECO:0000313" key="5">
    <source>
        <dbReference type="Proteomes" id="UP001209878"/>
    </source>
</evidence>
<feature type="compositionally biased region" description="Polar residues" evidence="1">
    <location>
        <begin position="293"/>
        <end position="307"/>
    </location>
</feature>
<feature type="compositionally biased region" description="Pro residues" evidence="1">
    <location>
        <begin position="162"/>
        <end position="175"/>
    </location>
</feature>
<evidence type="ECO:0000313" key="4">
    <source>
        <dbReference type="EMBL" id="KAK2187442.1"/>
    </source>
</evidence>
<dbReference type="InterPro" id="IPR046933">
    <property type="entry name" value="SAM_KSR1_N_sf"/>
</dbReference>
<dbReference type="EMBL" id="JAODUO010000165">
    <property type="protein sequence ID" value="KAK2187442.1"/>
    <property type="molecule type" value="Genomic_DNA"/>
</dbReference>
<sequence length="379" mass="42186">MSERTERGSMTNDRDDAIKRAIELCHMTQCMIDITAKQLDGLRTVCSTSEEITQKEIRESEGKLIKLFGKQLITKAKLKLDELPPELLQFPKMQQWLKVVGIRPNTLQGIMNHGLSVELLLGMNDRDLTRLMTRFHSTEEEVQKLRSALANLKRWTENQSPTAPPSKPPGPLAPLVPPAIVTPWVTIPHQSHASSTPHSTNSDKPHPPSPPKTPFTIPPKGKFPTTPPPQKRNKLYPEAFHPLTKSKSHESQLSTKVNQDVDISKYLKKKPHNLILASSHEAICSQQRKRSTDGSSGQASPLMSSPKRSPPYKHHDQVSLPDLFDVHPNKKNHLVVPLSPNTPVGSHSMLHSISHSLSASQRLYPILGYGCPGGYINST</sequence>
<evidence type="ECO:0000259" key="3">
    <source>
        <dbReference type="Pfam" id="PF20406"/>
    </source>
</evidence>
<name>A0AAD9UFE6_RIDPI</name>
<keyword evidence="5" id="KW-1185">Reference proteome</keyword>
<dbReference type="InterPro" id="IPR013761">
    <property type="entry name" value="SAM/pointed_sf"/>
</dbReference>
<gene>
    <name evidence="4" type="ORF">NP493_165g04027</name>
</gene>
<dbReference type="AlphaFoldDB" id="A0AAD9UFE6"/>
<dbReference type="Gene3D" id="1.10.150.50">
    <property type="entry name" value="Transcription Factor, Ets-1"/>
    <property type="match status" value="1"/>
</dbReference>